<dbReference type="SUPFAM" id="SSF51206">
    <property type="entry name" value="cAMP-binding domain-like"/>
    <property type="match status" value="1"/>
</dbReference>
<protein>
    <submittedName>
        <fullName evidence="2">cAMP-binding domain of CRP or a regulatory subunit of cAMP-dependent protein kinases</fullName>
    </submittedName>
</protein>
<dbReference type="RefSeq" id="WP_078831397.1">
    <property type="nucleotide sequence ID" value="NZ_FUWH01000005.1"/>
</dbReference>
<dbReference type="PROSITE" id="PS50042">
    <property type="entry name" value="CNMP_BINDING_3"/>
    <property type="match status" value="1"/>
</dbReference>
<reference evidence="2 3" key="1">
    <citation type="submission" date="2017-02" db="EMBL/GenBank/DDBJ databases">
        <authorList>
            <person name="Peterson S.W."/>
        </authorList>
    </citation>
    <scope>NUCLEOTIDE SEQUENCE [LARGE SCALE GENOMIC DNA]</scope>
    <source>
        <strain evidence="2 3">DSM 22335</strain>
    </source>
</reference>
<dbReference type="InterPro" id="IPR014710">
    <property type="entry name" value="RmlC-like_jellyroll"/>
</dbReference>
<evidence type="ECO:0000259" key="1">
    <source>
        <dbReference type="PROSITE" id="PS50042"/>
    </source>
</evidence>
<dbReference type="Gene3D" id="2.60.120.10">
    <property type="entry name" value="Jelly Rolls"/>
    <property type="match status" value="1"/>
</dbReference>
<dbReference type="AlphaFoldDB" id="A0A1T4P0K1"/>
<dbReference type="OrthoDB" id="680421at2"/>
<sequence length="190" mass="22728">MEELLKFLESLYPVDPQLQIYLWHHIPKEIHRANKTLLEEGQVCDWIAFIEKGFVKVYYEYDDVTERVIGFYREGDMVGCVKSYFTNTPSKLTIRTIEETFLRRIHKAELEMLLSKYPGFNFNTRCIIERICCMYEDHVILLGMPAKERFLKVQEMYPWMMKDSRVKDYMIASFLGIDKATFSKYRNGKE</sequence>
<dbReference type="STRING" id="413434.SAMN04488132_10564"/>
<dbReference type="GO" id="GO:0016301">
    <property type="term" value="F:kinase activity"/>
    <property type="evidence" value="ECO:0007669"/>
    <property type="project" value="UniProtKB-KW"/>
</dbReference>
<dbReference type="Pfam" id="PF00027">
    <property type="entry name" value="cNMP_binding"/>
    <property type="match status" value="1"/>
</dbReference>
<dbReference type="SMART" id="SM00100">
    <property type="entry name" value="cNMP"/>
    <property type="match status" value="1"/>
</dbReference>
<dbReference type="CDD" id="cd00038">
    <property type="entry name" value="CAP_ED"/>
    <property type="match status" value="1"/>
</dbReference>
<dbReference type="InterPro" id="IPR018490">
    <property type="entry name" value="cNMP-bd_dom_sf"/>
</dbReference>
<feature type="domain" description="Cyclic nucleotide-binding" evidence="1">
    <location>
        <begin position="10"/>
        <end position="114"/>
    </location>
</feature>
<accession>A0A1T4P0K1</accession>
<name>A0A1T4P0K1_9BACT</name>
<keyword evidence="2" id="KW-0808">Transferase</keyword>
<dbReference type="Proteomes" id="UP000190888">
    <property type="component" value="Unassembled WGS sequence"/>
</dbReference>
<dbReference type="InterPro" id="IPR000595">
    <property type="entry name" value="cNMP-bd_dom"/>
</dbReference>
<keyword evidence="2" id="KW-0418">Kinase</keyword>
<dbReference type="EMBL" id="FUWH01000005">
    <property type="protein sequence ID" value="SJZ84518.1"/>
    <property type="molecule type" value="Genomic_DNA"/>
</dbReference>
<organism evidence="2 3">
    <name type="scientific">Sediminibacterium ginsengisoli</name>
    <dbReference type="NCBI Taxonomy" id="413434"/>
    <lineage>
        <taxon>Bacteria</taxon>
        <taxon>Pseudomonadati</taxon>
        <taxon>Bacteroidota</taxon>
        <taxon>Chitinophagia</taxon>
        <taxon>Chitinophagales</taxon>
        <taxon>Chitinophagaceae</taxon>
        <taxon>Sediminibacterium</taxon>
    </lineage>
</organism>
<keyword evidence="3" id="KW-1185">Reference proteome</keyword>
<evidence type="ECO:0000313" key="3">
    <source>
        <dbReference type="Proteomes" id="UP000190888"/>
    </source>
</evidence>
<evidence type="ECO:0000313" key="2">
    <source>
        <dbReference type="EMBL" id="SJZ84518.1"/>
    </source>
</evidence>
<proteinExistence type="predicted"/>
<gene>
    <name evidence="2" type="ORF">SAMN04488132_10564</name>
</gene>